<comment type="pathway">
    <text evidence="5">Cofactor biosynthesis; coenzyme F420 biosynthesis.</text>
</comment>
<reference evidence="7 8" key="1">
    <citation type="submission" date="2019-10" db="EMBL/GenBank/DDBJ databases">
        <title>Genome Sequence of Micromonospora terminaliae DSM 101760.</title>
        <authorList>
            <person name="Guo L."/>
        </authorList>
    </citation>
    <scope>NUCLEOTIDE SEQUENCE [LARGE SCALE GENOMIC DNA]</scope>
    <source>
        <strain evidence="7 8">DSM 101760</strain>
    </source>
</reference>
<dbReference type="GO" id="GO:0005525">
    <property type="term" value="F:GTP binding"/>
    <property type="evidence" value="ECO:0007669"/>
    <property type="project" value="UniProtKB-KW"/>
</dbReference>
<feature type="binding site" evidence="5">
    <location>
        <position position="151"/>
    </location>
    <ligand>
        <name>phosphoenolpyruvate</name>
        <dbReference type="ChEBI" id="CHEBI:58702"/>
    </ligand>
</feature>
<dbReference type="SUPFAM" id="SSF53448">
    <property type="entry name" value="Nucleotide-diphospho-sugar transferases"/>
    <property type="match status" value="1"/>
</dbReference>
<dbReference type="Proteomes" id="UP000477779">
    <property type="component" value="Unassembled WGS sequence"/>
</dbReference>
<dbReference type="GO" id="GO:0052645">
    <property type="term" value="P:F420-0 metabolic process"/>
    <property type="evidence" value="ECO:0007669"/>
    <property type="project" value="UniProtKB-UniRule"/>
</dbReference>
<accession>A0AAJ2ZGL5</accession>
<dbReference type="PANTHER" id="PTHR40392">
    <property type="entry name" value="2-PHOSPHO-L-LACTATE GUANYLYLTRANSFERASE"/>
    <property type="match status" value="1"/>
</dbReference>
<sequence length="292" mass="29008">MRVPPGGWQDCHVPEPTWTVVVPVKRLGVAKSRLRGALPGVPHEELALALAADTVRAVRACPAVARVLVVTDDPRVAAEATAAGAAVAPDPAAGLNAAFRHGAAVAGAGAAVAGLTADLPALRPADLAAALRAVPADGVRGFVADAPGSGTVLLAAPPGVPLAPRFGPGSAAAHAASGALPLPGGWPTLRRDVDTPADLAAAARLGAGPRTAALLARAGGDVGYGAGMQGTVATYDASTRSGVLLLDDGTELAFPARAFDASGLRLLRLGQRVRIERDAAGEVVRVTLPTMA</sequence>
<reference evidence="6 9" key="2">
    <citation type="submission" date="2020-02" db="EMBL/GenBank/DDBJ databases">
        <title>WGS of Micromonospora spp. isolated from hot spring.</title>
        <authorList>
            <person name="Thawai C."/>
        </authorList>
    </citation>
    <scope>NUCLEOTIDE SEQUENCE [LARGE SCALE GENOMIC DNA]</scope>
    <source>
        <strain evidence="6 9">TMS7</strain>
    </source>
</reference>
<evidence type="ECO:0000256" key="5">
    <source>
        <dbReference type="HAMAP-Rule" id="MF_02114"/>
    </source>
</evidence>
<evidence type="ECO:0000313" key="7">
    <source>
        <dbReference type="EMBL" id="QGL45709.1"/>
    </source>
</evidence>
<dbReference type="NCBIfam" id="TIGR03552">
    <property type="entry name" value="F420_cofC"/>
    <property type="match status" value="1"/>
</dbReference>
<dbReference type="EMBL" id="CP045309">
    <property type="protein sequence ID" value="QGL45709.1"/>
    <property type="molecule type" value="Genomic_DNA"/>
</dbReference>
<evidence type="ECO:0000256" key="2">
    <source>
        <dbReference type="ARBA" id="ARBA00022695"/>
    </source>
</evidence>
<keyword evidence="3 5" id="KW-0547">Nucleotide-binding</keyword>
<dbReference type="InterPro" id="IPR029044">
    <property type="entry name" value="Nucleotide-diphossugar_trans"/>
</dbReference>
<evidence type="ECO:0000313" key="9">
    <source>
        <dbReference type="Proteomes" id="UP000477779"/>
    </source>
</evidence>
<keyword evidence="2 5" id="KW-0548">Nucleotidyltransferase</keyword>
<comment type="similarity">
    <text evidence="5">Belongs to the CofC family.</text>
</comment>
<dbReference type="GO" id="GO:0043814">
    <property type="term" value="F:phospholactate guanylyltransferase activity"/>
    <property type="evidence" value="ECO:0007669"/>
    <property type="project" value="InterPro"/>
</dbReference>
<keyword evidence="1 5" id="KW-0808">Transferase</keyword>
<dbReference type="Gene3D" id="3.90.550.10">
    <property type="entry name" value="Spore Coat Polysaccharide Biosynthesis Protein SpsA, Chain A"/>
    <property type="match status" value="1"/>
</dbReference>
<dbReference type="EC" id="2.7.7.105" evidence="5"/>
<gene>
    <name evidence="6" type="primary">cofC</name>
    <name evidence="5" type="synonym">fbiD</name>
    <name evidence="6" type="ORF">G3561_13560</name>
    <name evidence="7" type="ORF">GCE86_00800</name>
</gene>
<dbReference type="InterPro" id="IPR002835">
    <property type="entry name" value="CofC"/>
</dbReference>
<evidence type="ECO:0000256" key="3">
    <source>
        <dbReference type="ARBA" id="ARBA00022741"/>
    </source>
</evidence>
<dbReference type="HAMAP" id="MF_02114">
    <property type="entry name" value="CofC"/>
    <property type="match status" value="1"/>
</dbReference>
<feature type="binding site" evidence="5">
    <location>
        <position position="170"/>
    </location>
    <ligand>
        <name>phosphoenolpyruvate</name>
        <dbReference type="ChEBI" id="CHEBI:58702"/>
    </ligand>
</feature>
<feature type="binding site" evidence="5">
    <location>
        <position position="167"/>
    </location>
    <ligand>
        <name>phosphoenolpyruvate</name>
        <dbReference type="ChEBI" id="CHEBI:58702"/>
    </ligand>
</feature>
<dbReference type="PANTHER" id="PTHR40392:SF1">
    <property type="entry name" value="2-PHOSPHO-L-LACTATE GUANYLYLTRANSFERASE"/>
    <property type="match status" value="1"/>
</dbReference>
<organism evidence="6 9">
    <name type="scientific">Micromonospora terminaliae</name>
    <dbReference type="NCBI Taxonomy" id="1914461"/>
    <lineage>
        <taxon>Bacteria</taxon>
        <taxon>Bacillati</taxon>
        <taxon>Actinomycetota</taxon>
        <taxon>Actinomycetes</taxon>
        <taxon>Micromonosporales</taxon>
        <taxon>Micromonosporaceae</taxon>
        <taxon>Micromonospora</taxon>
    </lineage>
</organism>
<dbReference type="AlphaFoldDB" id="A0AAJ2ZGL5"/>
<protein>
    <recommendedName>
        <fullName evidence="5">Phosphoenolpyruvate guanylyltransferase</fullName>
        <shortName evidence="5">PEP guanylyltransferase</shortName>
        <ecNumber evidence="5">2.7.7.105</ecNumber>
    </recommendedName>
</protein>
<evidence type="ECO:0000256" key="4">
    <source>
        <dbReference type="ARBA" id="ARBA00023134"/>
    </source>
</evidence>
<dbReference type="Proteomes" id="UP000402241">
    <property type="component" value="Chromosome"/>
</dbReference>
<keyword evidence="8" id="KW-1185">Reference proteome</keyword>
<comment type="function">
    <text evidence="5">Guanylyltransferase that catalyzes the activation of phosphoenolpyruvate (PEP) as enolpyruvoyl-2-diphospho-5'-guanosine, via the condensation of PEP with GTP. It is involved in the biosynthesis of coenzyme F420, a hydride carrier cofactor.</text>
</comment>
<evidence type="ECO:0000313" key="6">
    <source>
        <dbReference type="EMBL" id="NES28568.1"/>
    </source>
</evidence>
<keyword evidence="4 5" id="KW-0342">GTP-binding</keyword>
<dbReference type="Pfam" id="PF01983">
    <property type="entry name" value="CofC"/>
    <property type="match status" value="1"/>
</dbReference>
<dbReference type="EMBL" id="JAAHBZ010000004">
    <property type="protein sequence ID" value="NES28568.1"/>
    <property type="molecule type" value="Genomic_DNA"/>
</dbReference>
<proteinExistence type="inferred from homology"/>
<evidence type="ECO:0000256" key="1">
    <source>
        <dbReference type="ARBA" id="ARBA00022679"/>
    </source>
</evidence>
<name>A0AAJ2ZGL5_9ACTN</name>
<evidence type="ECO:0000313" key="8">
    <source>
        <dbReference type="Proteomes" id="UP000402241"/>
    </source>
</evidence>
<comment type="catalytic activity">
    <reaction evidence="5">
        <text>phosphoenolpyruvate + GTP + H(+) = enolpyruvoyl-2-diphospho-5'-guanosine + diphosphate</text>
        <dbReference type="Rhea" id="RHEA:30519"/>
        <dbReference type="ChEBI" id="CHEBI:15378"/>
        <dbReference type="ChEBI" id="CHEBI:33019"/>
        <dbReference type="ChEBI" id="CHEBI:37565"/>
        <dbReference type="ChEBI" id="CHEBI:58702"/>
        <dbReference type="ChEBI" id="CHEBI:143701"/>
        <dbReference type="EC" id="2.7.7.105"/>
    </reaction>
</comment>